<sequence length="30" mass="3518">MREMIRLSLRNLASYKLRFALTTFAVFLGV</sequence>
<name>X0UNI7_9ZZZZ</name>
<reference evidence="1" key="1">
    <citation type="journal article" date="2014" name="Front. Microbiol.">
        <title>High frequency of phylogenetically diverse reductive dehalogenase-homologous genes in deep subseafloor sedimentary metagenomes.</title>
        <authorList>
            <person name="Kawai M."/>
            <person name="Futagami T."/>
            <person name="Toyoda A."/>
            <person name="Takaki Y."/>
            <person name="Nishi S."/>
            <person name="Hori S."/>
            <person name="Arai W."/>
            <person name="Tsubouchi T."/>
            <person name="Morono Y."/>
            <person name="Uchiyama I."/>
            <person name="Ito T."/>
            <person name="Fujiyama A."/>
            <person name="Inagaki F."/>
            <person name="Takami H."/>
        </authorList>
    </citation>
    <scope>NUCLEOTIDE SEQUENCE</scope>
    <source>
        <strain evidence="1">Expedition CK06-06</strain>
    </source>
</reference>
<dbReference type="AlphaFoldDB" id="X0UNI7"/>
<proteinExistence type="predicted"/>
<dbReference type="EMBL" id="BARS01025709">
    <property type="protein sequence ID" value="GAG07245.1"/>
    <property type="molecule type" value="Genomic_DNA"/>
</dbReference>
<comment type="caution">
    <text evidence="1">The sequence shown here is derived from an EMBL/GenBank/DDBJ whole genome shotgun (WGS) entry which is preliminary data.</text>
</comment>
<accession>X0UNI7</accession>
<gene>
    <name evidence="1" type="ORF">S01H1_40588</name>
</gene>
<evidence type="ECO:0000313" key="1">
    <source>
        <dbReference type="EMBL" id="GAG07245.1"/>
    </source>
</evidence>
<organism evidence="1">
    <name type="scientific">marine sediment metagenome</name>
    <dbReference type="NCBI Taxonomy" id="412755"/>
    <lineage>
        <taxon>unclassified sequences</taxon>
        <taxon>metagenomes</taxon>
        <taxon>ecological metagenomes</taxon>
    </lineage>
</organism>
<protein>
    <submittedName>
        <fullName evidence="1">Uncharacterized protein</fullName>
    </submittedName>
</protein>
<feature type="non-terminal residue" evidence="1">
    <location>
        <position position="30"/>
    </location>
</feature>